<dbReference type="GO" id="GO:0016020">
    <property type="term" value="C:membrane"/>
    <property type="evidence" value="ECO:0007669"/>
    <property type="project" value="UniProtKB-SubCell"/>
</dbReference>
<dbReference type="GO" id="GO:0030247">
    <property type="term" value="F:polysaccharide binding"/>
    <property type="evidence" value="ECO:0007669"/>
    <property type="project" value="InterPro"/>
</dbReference>
<gene>
    <name evidence="6" type="ORF">M6B38_182710</name>
</gene>
<dbReference type="AlphaFoldDB" id="A0AAX6EM03"/>
<keyword evidence="7" id="KW-1185">Reference proteome</keyword>
<keyword evidence="6" id="KW-0675">Receptor</keyword>
<feature type="compositionally biased region" description="Low complexity" evidence="3">
    <location>
        <begin position="169"/>
        <end position="201"/>
    </location>
</feature>
<reference evidence="6" key="1">
    <citation type="journal article" date="2023" name="GigaByte">
        <title>Genome assembly of the bearded iris, Iris pallida Lam.</title>
        <authorList>
            <person name="Bruccoleri R.E."/>
            <person name="Oakeley E.J."/>
            <person name="Faust A.M.E."/>
            <person name="Altorfer M."/>
            <person name="Dessus-Babus S."/>
            <person name="Burckhardt D."/>
            <person name="Oertli M."/>
            <person name="Naumann U."/>
            <person name="Petersen F."/>
            <person name="Wong J."/>
        </authorList>
    </citation>
    <scope>NUCLEOTIDE SEQUENCE</scope>
    <source>
        <strain evidence="6">GSM-AAB239-AS_SAM_17_03QT</strain>
    </source>
</reference>
<dbReference type="Pfam" id="PF13947">
    <property type="entry name" value="GUB_WAK_bind"/>
    <property type="match status" value="1"/>
</dbReference>
<organism evidence="6 7">
    <name type="scientific">Iris pallida</name>
    <name type="common">Sweet iris</name>
    <dbReference type="NCBI Taxonomy" id="29817"/>
    <lineage>
        <taxon>Eukaryota</taxon>
        <taxon>Viridiplantae</taxon>
        <taxon>Streptophyta</taxon>
        <taxon>Embryophyta</taxon>
        <taxon>Tracheophyta</taxon>
        <taxon>Spermatophyta</taxon>
        <taxon>Magnoliopsida</taxon>
        <taxon>Liliopsida</taxon>
        <taxon>Asparagales</taxon>
        <taxon>Iridaceae</taxon>
        <taxon>Iridoideae</taxon>
        <taxon>Irideae</taxon>
        <taxon>Iris</taxon>
    </lineage>
</organism>
<evidence type="ECO:0000256" key="2">
    <source>
        <dbReference type="ARBA" id="ARBA00022729"/>
    </source>
</evidence>
<reference evidence="6" key="2">
    <citation type="submission" date="2023-04" db="EMBL/GenBank/DDBJ databases">
        <authorList>
            <person name="Bruccoleri R.E."/>
            <person name="Oakeley E.J."/>
            <person name="Faust A.-M."/>
            <person name="Dessus-Babus S."/>
            <person name="Altorfer M."/>
            <person name="Burckhardt D."/>
            <person name="Oertli M."/>
            <person name="Naumann U."/>
            <person name="Petersen F."/>
            <person name="Wong J."/>
        </authorList>
    </citation>
    <scope>NUCLEOTIDE SEQUENCE</scope>
    <source>
        <strain evidence="6">GSM-AAB239-AS_SAM_17_03QT</strain>
        <tissue evidence="6">Leaf</tissue>
    </source>
</reference>
<dbReference type="EMBL" id="JANAVB010035789">
    <property type="protein sequence ID" value="KAJ6804931.1"/>
    <property type="molecule type" value="Genomic_DNA"/>
</dbReference>
<feature type="domain" description="Wall-associated receptor kinase galacturonan-binding" evidence="5">
    <location>
        <begin position="37"/>
        <end position="89"/>
    </location>
</feature>
<sequence>MATTSLSFLFMFLLISFSTATVSQPMQPDQVLFPNRCAERCGSLELPFPFHLNSSCGPPVPSFRLSCRNSSLLYLSLGPTDLRIISFLQASGSLLLDYSPNSSSPPPLRATSAGTPASSTTSSTAAASFPSPRATSSASTTARTPPSAATRAAATPECSGGGARGTGEGAATLWPTGARGRTGTGSRCSPSSAAGGSPAGSRRARRPGAVCSRGD</sequence>
<name>A0AAX6EM03_IRIPA</name>
<feature type="compositionally biased region" description="Low complexity" evidence="3">
    <location>
        <begin position="109"/>
        <end position="156"/>
    </location>
</feature>
<feature type="chain" id="PRO_5043668549" evidence="4">
    <location>
        <begin position="24"/>
        <end position="215"/>
    </location>
</feature>
<keyword evidence="6" id="KW-0418">Kinase</keyword>
<feature type="compositionally biased region" description="Gly residues" evidence="3">
    <location>
        <begin position="159"/>
        <end position="168"/>
    </location>
</feature>
<dbReference type="GO" id="GO:0016301">
    <property type="term" value="F:kinase activity"/>
    <property type="evidence" value="ECO:0007669"/>
    <property type="project" value="UniProtKB-KW"/>
</dbReference>
<evidence type="ECO:0000256" key="3">
    <source>
        <dbReference type="SAM" id="MobiDB-lite"/>
    </source>
</evidence>
<accession>A0AAX6EM03</accession>
<evidence type="ECO:0000256" key="1">
    <source>
        <dbReference type="ARBA" id="ARBA00004167"/>
    </source>
</evidence>
<dbReference type="Proteomes" id="UP001140949">
    <property type="component" value="Unassembled WGS sequence"/>
</dbReference>
<evidence type="ECO:0000256" key="4">
    <source>
        <dbReference type="SAM" id="SignalP"/>
    </source>
</evidence>
<keyword evidence="2 4" id="KW-0732">Signal</keyword>
<dbReference type="InterPro" id="IPR025287">
    <property type="entry name" value="WAK_GUB"/>
</dbReference>
<evidence type="ECO:0000313" key="6">
    <source>
        <dbReference type="EMBL" id="KAJ6804931.1"/>
    </source>
</evidence>
<feature type="signal peptide" evidence="4">
    <location>
        <begin position="1"/>
        <end position="23"/>
    </location>
</feature>
<evidence type="ECO:0000259" key="5">
    <source>
        <dbReference type="Pfam" id="PF13947"/>
    </source>
</evidence>
<feature type="region of interest" description="Disordered" evidence="3">
    <location>
        <begin position="99"/>
        <end position="215"/>
    </location>
</feature>
<comment type="subcellular location">
    <subcellularLocation>
        <location evidence="1">Membrane</location>
        <topology evidence="1">Single-pass membrane protein</topology>
    </subcellularLocation>
</comment>
<proteinExistence type="predicted"/>
<protein>
    <submittedName>
        <fullName evidence="6">Inactive receptor-like protein kinase</fullName>
    </submittedName>
</protein>
<keyword evidence="6" id="KW-0808">Transferase</keyword>
<comment type="caution">
    <text evidence="6">The sequence shown here is derived from an EMBL/GenBank/DDBJ whole genome shotgun (WGS) entry which is preliminary data.</text>
</comment>
<evidence type="ECO:0000313" key="7">
    <source>
        <dbReference type="Proteomes" id="UP001140949"/>
    </source>
</evidence>